<dbReference type="GO" id="GO:0010411">
    <property type="term" value="P:xyloglucan metabolic process"/>
    <property type="evidence" value="ECO:0007669"/>
    <property type="project" value="TreeGrafter"/>
</dbReference>
<evidence type="ECO:0000259" key="2">
    <source>
        <dbReference type="Pfam" id="PF15902"/>
    </source>
</evidence>
<dbReference type="InterPro" id="IPR052025">
    <property type="entry name" value="Xyloglucanase_GH74"/>
</dbReference>
<dbReference type="AlphaFoldDB" id="A0A6M1T1B6"/>
<reference evidence="3 4" key="1">
    <citation type="submission" date="2020-02" db="EMBL/GenBank/DDBJ databases">
        <title>Balneolaceae bacterium YR4-1, complete genome.</title>
        <authorList>
            <person name="Li Y."/>
            <person name="Wu S."/>
        </authorList>
    </citation>
    <scope>NUCLEOTIDE SEQUENCE [LARGE SCALE GENOMIC DNA]</scope>
    <source>
        <strain evidence="3 4">YR4-1</strain>
    </source>
</reference>
<dbReference type="InterPro" id="IPR015943">
    <property type="entry name" value="WD40/YVTN_repeat-like_dom_sf"/>
</dbReference>
<comment type="caution">
    <text evidence="3">The sequence shown here is derived from an EMBL/GenBank/DDBJ whole genome shotgun (WGS) entry which is preliminary data.</text>
</comment>
<name>A0A6M1T1B6_9BACT</name>
<dbReference type="InterPro" id="IPR031778">
    <property type="entry name" value="Sortilin_N"/>
</dbReference>
<dbReference type="RefSeq" id="WP_165143581.1">
    <property type="nucleotide sequence ID" value="NZ_JAALLT010000004.1"/>
</dbReference>
<organism evidence="3 4">
    <name type="scientific">Halalkalibaculum roseum</name>
    <dbReference type="NCBI Taxonomy" id="2709311"/>
    <lineage>
        <taxon>Bacteria</taxon>
        <taxon>Pseudomonadati</taxon>
        <taxon>Balneolota</taxon>
        <taxon>Balneolia</taxon>
        <taxon>Balneolales</taxon>
        <taxon>Balneolaceae</taxon>
        <taxon>Halalkalibaculum</taxon>
    </lineage>
</organism>
<dbReference type="InterPro" id="IPR036278">
    <property type="entry name" value="Sialidase_sf"/>
</dbReference>
<dbReference type="CDD" id="cd15482">
    <property type="entry name" value="Sialidase_non-viral"/>
    <property type="match status" value="2"/>
</dbReference>
<dbReference type="PANTHER" id="PTHR43739">
    <property type="entry name" value="XYLOGLUCANASE (EUROFUNG)"/>
    <property type="match status" value="1"/>
</dbReference>
<gene>
    <name evidence="3" type="ORF">G3570_14655</name>
</gene>
<dbReference type="SUPFAM" id="SSF50939">
    <property type="entry name" value="Sialidases"/>
    <property type="match status" value="3"/>
</dbReference>
<proteinExistence type="predicted"/>
<dbReference type="PANTHER" id="PTHR43739:SF5">
    <property type="entry name" value="EXO-ALPHA-SIALIDASE"/>
    <property type="match status" value="1"/>
</dbReference>
<evidence type="ECO:0000313" key="3">
    <source>
        <dbReference type="EMBL" id="NGP77886.1"/>
    </source>
</evidence>
<sequence>MTAVFLLFLFLAGGLGLEKSQAQDNSEEEYQYPTKLYKAMKWRNIGPFRGGRVTAVSGVIGDEDTYYMGATGGGVWKTHDGGKTWNNISDGFFNTGSVGAIGVSASDPNVVYVGMGESPVRGVTTSHGDGVYKSTDAGKTWVHVGLENTRQISRVQVHPDNPELVYVAAQGSPYGANEERGIYRSKDGGENWELVLHIDEDTGASDMSVDMTNPRIIYAAFWDHRRFPWKIRSGGPGSSIWKTTDGGDNWEKLTNGLPDLMGKIGISVSRANNDRVFAIVEAKGDEGGLYRSDDAGKSWKLINSDRVIRARAWYYMHVKADPQDENTVYIMNAPFMKSTNGGESLTRIEVPHGDNHDLWINPHNNANMINSNDGGANVSYNGGKSWSTQRNQPTAQFYRVNTDNRFPYYLYGGQQDNSTVAIASRTGDGGIDWKDWYATAGCESAYLAFDPDDPKLVYGGCYQGIINEYNHETEKSKMVMAYPYLGLGTNPSDHKYRFNWNAPIVASPHDPGTIYHAGNHLLKTTNRGVSWEEISPDLTKDVSENLQEGGGPITIESAGGEIYHTIMYVMPSPHEQRTIWVGTDDGLVHITRDEGENWDEVTPNGVEDAMINSIEVSPHDPATAYAVATRYKFNDFTPHIYKTENYGQSWERIVDGIGVESWVRVVREDKLIEGLLYAGTELGMYISFNEGDDWQPFQNNLPIVPITDLQIRNNDLVAATQGRGFWILDDLSPVQQLSEEVADAENYLFKPGLSYQVGGSPGDGLTEGQNPPNGSLIYYSFAEKPDTSEVEVRLDILDDNEEVIRTYAVGNEEPYDHQNSSGDQPQGLPLEEGLNRLVWDYNTSDITSVPGFFIFGGTSGYTVDPGVYTARLTVGEQTSEQDFQVRADLRVDPSDEGLAEKQQLLAETYNHIDEIHESVNQMISIRDQVKGLMKVTEDRSNGEMIAEKGKELNGKITDWIESVIQPDQETFQDVINFPNKLNAQFIYLYGIMNDNLPPITDGSKQRFTDLKDQWEKRKQDMQQILNTEVAAFNAIFDENNIPAVITEME</sequence>
<feature type="domain" description="Sortilin N-terminal" evidence="2">
    <location>
        <begin position="75"/>
        <end position="197"/>
    </location>
</feature>
<dbReference type="Gene3D" id="2.130.10.10">
    <property type="entry name" value="YVTN repeat-like/Quinoprotein amine dehydrogenase"/>
    <property type="match status" value="5"/>
</dbReference>
<dbReference type="GO" id="GO:0016787">
    <property type="term" value="F:hydrolase activity"/>
    <property type="evidence" value="ECO:0007669"/>
    <property type="project" value="UniProtKB-KW"/>
</dbReference>
<evidence type="ECO:0000313" key="4">
    <source>
        <dbReference type="Proteomes" id="UP000473278"/>
    </source>
</evidence>
<keyword evidence="1" id="KW-0677">Repeat</keyword>
<dbReference type="EMBL" id="JAALLT010000004">
    <property type="protein sequence ID" value="NGP77886.1"/>
    <property type="molecule type" value="Genomic_DNA"/>
</dbReference>
<evidence type="ECO:0000256" key="1">
    <source>
        <dbReference type="ARBA" id="ARBA00022737"/>
    </source>
</evidence>
<protein>
    <submittedName>
        <fullName evidence="3">Glycosyl hydrolase</fullName>
    </submittedName>
</protein>
<dbReference type="Pfam" id="PF15902">
    <property type="entry name" value="Sortilin-Vps10"/>
    <property type="match status" value="1"/>
</dbReference>
<dbReference type="Proteomes" id="UP000473278">
    <property type="component" value="Unassembled WGS sequence"/>
</dbReference>
<keyword evidence="3" id="KW-0378">Hydrolase</keyword>
<accession>A0A6M1T1B6</accession>
<keyword evidence="4" id="KW-1185">Reference proteome</keyword>